<dbReference type="SUPFAM" id="SSF48695">
    <property type="entry name" value="Multiheme cytochromes"/>
    <property type="match status" value="1"/>
</dbReference>
<evidence type="ECO:0000256" key="8">
    <source>
        <dbReference type="ARBA" id="ARBA00022764"/>
    </source>
</evidence>
<evidence type="ECO:0000256" key="12">
    <source>
        <dbReference type="ARBA" id="ARBA00023004"/>
    </source>
</evidence>
<dbReference type="GO" id="GO:0005509">
    <property type="term" value="F:calcium ion binding"/>
    <property type="evidence" value="ECO:0007669"/>
    <property type="project" value="InterPro"/>
</dbReference>
<dbReference type="GO" id="GO:0019645">
    <property type="term" value="P:anaerobic electron transport chain"/>
    <property type="evidence" value="ECO:0007669"/>
    <property type="project" value="TreeGrafter"/>
</dbReference>
<dbReference type="InterPro" id="IPR003321">
    <property type="entry name" value="Cyt_c552"/>
</dbReference>
<evidence type="ECO:0000256" key="2">
    <source>
        <dbReference type="ARBA" id="ARBA00009288"/>
    </source>
</evidence>
<dbReference type="PANTHER" id="PTHR30633:SF0">
    <property type="entry name" value="CYTOCHROME C-552"/>
    <property type="match status" value="1"/>
</dbReference>
<dbReference type="CDD" id="cd00548">
    <property type="entry name" value="NrfA-like"/>
    <property type="match status" value="1"/>
</dbReference>
<reference evidence="14" key="1">
    <citation type="submission" date="2016-10" db="EMBL/GenBank/DDBJ databases">
        <authorList>
            <person name="de Groot N.N."/>
        </authorList>
    </citation>
    <scope>NUCLEOTIDE SEQUENCE</scope>
</reference>
<keyword evidence="10" id="KW-0249">Electron transport</keyword>
<dbReference type="GO" id="GO:0020037">
    <property type="term" value="F:heme binding"/>
    <property type="evidence" value="ECO:0007669"/>
    <property type="project" value="InterPro"/>
</dbReference>
<dbReference type="GO" id="GO:0030288">
    <property type="term" value="C:outer membrane-bounded periplasmic space"/>
    <property type="evidence" value="ECO:0007669"/>
    <property type="project" value="TreeGrafter"/>
</dbReference>
<comment type="similarity">
    <text evidence="2">Belongs to the cytochrome c-552 family.</text>
</comment>
<keyword evidence="11 14" id="KW-0560">Oxidoreductase</keyword>
<proteinExistence type="inferred from homology"/>
<evidence type="ECO:0000256" key="7">
    <source>
        <dbReference type="ARBA" id="ARBA00022729"/>
    </source>
</evidence>
<evidence type="ECO:0000256" key="6">
    <source>
        <dbReference type="ARBA" id="ARBA00022723"/>
    </source>
</evidence>
<evidence type="ECO:0000313" key="14">
    <source>
        <dbReference type="EMBL" id="SFV65957.1"/>
    </source>
</evidence>
<evidence type="ECO:0000256" key="11">
    <source>
        <dbReference type="ARBA" id="ARBA00023002"/>
    </source>
</evidence>
<dbReference type="EC" id="1.7.2.2" evidence="3"/>
<dbReference type="InterPro" id="IPR017570">
    <property type="entry name" value="Cyt_c_NO2Rdtase_formate-dep"/>
</dbReference>
<accession>A0A1W1CJS6</accession>
<dbReference type="Pfam" id="PF02335">
    <property type="entry name" value="Cytochrom_C552"/>
    <property type="match status" value="1"/>
</dbReference>
<dbReference type="PIRSF" id="PIRSF000243">
    <property type="entry name" value="Cyt_c552"/>
    <property type="match status" value="1"/>
</dbReference>
<gene>
    <name evidence="14" type="ORF">MNB_SV-13-585</name>
</gene>
<evidence type="ECO:0000256" key="10">
    <source>
        <dbReference type="ARBA" id="ARBA00022982"/>
    </source>
</evidence>
<keyword evidence="12" id="KW-0408">Iron</keyword>
<organism evidence="14">
    <name type="scientific">hydrothermal vent metagenome</name>
    <dbReference type="NCBI Taxonomy" id="652676"/>
    <lineage>
        <taxon>unclassified sequences</taxon>
        <taxon>metagenomes</taxon>
        <taxon>ecological metagenomes</taxon>
    </lineage>
</organism>
<name>A0A1W1CJS6_9ZZZZ</name>
<dbReference type="NCBIfam" id="NF008339">
    <property type="entry name" value="PRK11125.1"/>
    <property type="match status" value="1"/>
</dbReference>
<dbReference type="InterPro" id="IPR036280">
    <property type="entry name" value="Multihaem_cyt_sf"/>
</dbReference>
<keyword evidence="5" id="KW-0349">Heme</keyword>
<dbReference type="AlphaFoldDB" id="A0A1W1CJS6"/>
<comment type="catalytic activity">
    <reaction evidence="13">
        <text>6 Fe(III)-[cytochrome c] + NH4(+) + 2 H2O = 6 Fe(II)-[cytochrome c] + nitrite + 8 H(+)</text>
        <dbReference type="Rhea" id="RHEA:13089"/>
        <dbReference type="Rhea" id="RHEA-COMP:10350"/>
        <dbReference type="Rhea" id="RHEA-COMP:14399"/>
        <dbReference type="ChEBI" id="CHEBI:15377"/>
        <dbReference type="ChEBI" id="CHEBI:15378"/>
        <dbReference type="ChEBI" id="CHEBI:16301"/>
        <dbReference type="ChEBI" id="CHEBI:28938"/>
        <dbReference type="ChEBI" id="CHEBI:29033"/>
        <dbReference type="ChEBI" id="CHEBI:29034"/>
        <dbReference type="EC" id="1.7.2.2"/>
    </reaction>
</comment>
<evidence type="ECO:0000256" key="1">
    <source>
        <dbReference type="ARBA" id="ARBA00004196"/>
    </source>
</evidence>
<keyword evidence="9" id="KW-0106">Calcium</keyword>
<dbReference type="EMBL" id="FPHM01000097">
    <property type="protein sequence ID" value="SFV65957.1"/>
    <property type="molecule type" value="Genomic_DNA"/>
</dbReference>
<evidence type="ECO:0000256" key="13">
    <source>
        <dbReference type="ARBA" id="ARBA00049131"/>
    </source>
</evidence>
<dbReference type="GO" id="GO:0042279">
    <property type="term" value="F:nitrite reductase (cytochrome, ammonia-forming) activity"/>
    <property type="evidence" value="ECO:0007669"/>
    <property type="project" value="UniProtKB-EC"/>
</dbReference>
<sequence>MKINYKLLLTVGVMAIGAMTLLAGSINNREAERIALATSPIVEEAVQHKSEEWAKYYPRQYSSWQSTKEGKKLIDMLEEKSQLPILWAGYGFAKDYNAPRGHYYALQDNVNTLRTGAPKDGKTGPMPTACWTCKSPDVPRIQERDGELEYFTGKWAKYGNEIVNTIGCANCHTNETGELGVRVPHLNRALESAGLPKFEDSTHQEKRNLVCAQCHVEYYFKKTKWTDKNGVDKTAKVVTLPWANGLTVEGAEKYYNDENFTDWTNKISNTKMLKAQHPGYELYRTGIHGQKGVSCADCHMPYTQEGSVKYSDHQLQNPLNTMDRSCMPCHRESEEKLQKIVHRKYVRKEQLHELTMDNLAKAHLETAKAMEVGATDEELAPVRADIRSAQWKWDYAVASHPGFFHAPEETLRILSVANETAMQARLKLVGILADYGVKNYVVPDFSTKDKAQALAGVPYKKLVDEKLHFKNTLEKEWYKEAEKNYNLNPKKSRVGLDDVETAYSK</sequence>
<dbReference type="PANTHER" id="PTHR30633">
    <property type="entry name" value="CYTOCHROME C-552 RESPIRATORY NITRITE REDUCTASE"/>
    <property type="match status" value="1"/>
</dbReference>
<evidence type="ECO:0000256" key="4">
    <source>
        <dbReference type="ARBA" id="ARBA00022448"/>
    </source>
</evidence>
<keyword evidence="4" id="KW-0813">Transport</keyword>
<comment type="subcellular location">
    <subcellularLocation>
        <location evidence="1">Cell envelope</location>
    </subcellularLocation>
</comment>
<dbReference type="Gene3D" id="1.10.1130.10">
    <property type="entry name" value="Flavocytochrome C3, Chain A"/>
    <property type="match status" value="1"/>
</dbReference>
<protein>
    <recommendedName>
        <fullName evidence="3">nitrite reductase (cytochrome; ammonia-forming)</fullName>
        <ecNumber evidence="3">1.7.2.2</ecNumber>
    </recommendedName>
</protein>
<keyword evidence="8" id="KW-0574">Periplasm</keyword>
<evidence type="ECO:0000256" key="9">
    <source>
        <dbReference type="ARBA" id="ARBA00022837"/>
    </source>
</evidence>
<evidence type="ECO:0000256" key="5">
    <source>
        <dbReference type="ARBA" id="ARBA00022617"/>
    </source>
</evidence>
<keyword evidence="6" id="KW-0479">Metal-binding</keyword>
<dbReference type="HAMAP" id="MF_01182">
    <property type="entry name" value="Cytochrom_C552"/>
    <property type="match status" value="1"/>
</dbReference>
<dbReference type="Gene3D" id="1.20.140.10">
    <property type="entry name" value="Butyryl-CoA Dehydrogenase, subunit A, domain 3"/>
    <property type="match status" value="1"/>
</dbReference>
<keyword evidence="7" id="KW-0732">Signal</keyword>
<evidence type="ECO:0000256" key="3">
    <source>
        <dbReference type="ARBA" id="ARBA00011887"/>
    </source>
</evidence>